<dbReference type="GO" id="GO:0000156">
    <property type="term" value="F:phosphorelay response regulator activity"/>
    <property type="evidence" value="ECO:0007669"/>
    <property type="project" value="InterPro"/>
</dbReference>
<dbReference type="PANTHER" id="PTHR24422:SF27">
    <property type="entry name" value="PROTEIN-GLUTAMATE O-METHYLTRANSFERASE"/>
    <property type="match status" value="1"/>
</dbReference>
<dbReference type="GO" id="GO:0008983">
    <property type="term" value="F:protein-glutamate O-methyltransferase activity"/>
    <property type="evidence" value="ECO:0007669"/>
    <property type="project" value="UniProtKB-EC"/>
</dbReference>
<dbReference type="SUPFAM" id="SSF47757">
    <property type="entry name" value="Chemotaxis receptor methyltransferase CheR, N-terminal domain"/>
    <property type="match status" value="1"/>
</dbReference>
<dbReference type="InterPro" id="IPR022642">
    <property type="entry name" value="CheR_C"/>
</dbReference>
<dbReference type="SMART" id="SM00138">
    <property type="entry name" value="MeTrc"/>
    <property type="match status" value="1"/>
</dbReference>
<dbReference type="Proteomes" id="UP000559626">
    <property type="component" value="Unassembled WGS sequence"/>
</dbReference>
<dbReference type="Pfam" id="PF01339">
    <property type="entry name" value="CheB_methylest"/>
    <property type="match status" value="1"/>
</dbReference>
<evidence type="ECO:0000256" key="7">
    <source>
        <dbReference type="SAM" id="Coils"/>
    </source>
</evidence>
<comment type="caution">
    <text evidence="10">The sequence shown here is derived from an EMBL/GenBank/DDBJ whole genome shotgun (WGS) entry which is preliminary data.</text>
</comment>
<dbReference type="PRINTS" id="PR00996">
    <property type="entry name" value="CHERMTFRASE"/>
</dbReference>
<dbReference type="CDD" id="cd16434">
    <property type="entry name" value="CheB-CheR_fusion"/>
    <property type="match status" value="1"/>
</dbReference>
<dbReference type="InterPro" id="IPR036804">
    <property type="entry name" value="CheR_N_sf"/>
</dbReference>
<protein>
    <recommendedName>
        <fullName evidence="2">protein-glutamate O-methyltransferase</fullName>
        <ecNumber evidence="2">2.1.1.80</ecNumber>
    </recommendedName>
</protein>
<dbReference type="InterPro" id="IPR022641">
    <property type="entry name" value="CheR_N"/>
</dbReference>
<dbReference type="InterPro" id="IPR000780">
    <property type="entry name" value="CheR_MeTrfase"/>
</dbReference>
<feature type="domain" description="CheR-type methyltransferase" evidence="9">
    <location>
        <begin position="248"/>
        <end position="497"/>
    </location>
</feature>
<sequence>MIPPAEPTDLAPDDEAPIGATTVTLAPHPRRAERGADKYPVVALCGSAGSLDALEKFFAHLPPQPGVAFVVVVHRLPNPSANSQLTEVVQSFTALPVAEAYDGLRVLPNQVYVIPPDADLSLLHGSLFLLKPTQPSSRRQPIDFFLQTLAKDVGERAVCIILSGVGTDGSLGLKLVMESFGMVMVQTPESAAFDGMARAALATEFVDFVLPPELMAAQLLDYLAHPLTSRPLREPGEGALPSQPLHALQKIFLLIRTQTGHDFSFYKRNTVFRRIERRMNSHQIREFSHYVRYLQENPGEVDQLFHELLIGVTKFFRDAEAFESLKGYLRPLLAAKTPDSTVRVWAPGCSTGEEAYSLAMVIFECLDELAPNHHLKVQIFATDISPVGVALARAGQYTESIVADVSPDRLARFFQKIDAGYQIRKEVRDVVVFALHNLNKDAPFIRLDLLVCRNLLIYLSGELQRSLLPIFHYALNPLGLLFLGPSENMTGFHDLFQPLDVKWKISRRTATAALLPQLIKFPFSLGPQAAAALPAAALMSTAVSTHRQGGPFAALVQRALLSAYSPPAVVIDGKGEILYINGRTGRYLEPAPGLSGMNLFEMARADLNFEISGAVHRALQSRENVVVENVRVKTDAGQQQLRLTVRHLVEYEQLAGLLLVVFEDQPTSRKERLSKRTPSPPDGRQQDAMLEALSRELHYTKHRLQSTVEEMESSLEELKSTNEELQSANEELQSTNEEAMTNKEEMQSLNEELMTLNMQYLAKTEELSQSANDMKNLLDATEIAIVFLDNDLVIKRFTSPVGHIISLMPSDVGRPLAHFASNLRYEHLLRDVQQVLDRLTGLETNIQTLKGEWYTMRVLPYRSLDNYINGVVITFTDITALKVLEAQVQEANRFSASLAETMREPLLALDADLRVHSANRAFAAAFQENAADLVGRSLGALSDGAWNQPALFRQLLLLLDASSPVTEFDDLVLDATFPRLGPCRVRLYGRRMLYQGEPTGRVLLGVQALEGLASSKQPPGQ</sequence>
<evidence type="ECO:0000259" key="9">
    <source>
        <dbReference type="PROSITE" id="PS50123"/>
    </source>
</evidence>
<dbReference type="GO" id="GO:0005737">
    <property type="term" value="C:cytoplasm"/>
    <property type="evidence" value="ECO:0007669"/>
    <property type="project" value="InterPro"/>
</dbReference>
<evidence type="ECO:0000256" key="3">
    <source>
        <dbReference type="ARBA" id="ARBA00022603"/>
    </source>
</evidence>
<dbReference type="SMART" id="SM00091">
    <property type="entry name" value="PAS"/>
    <property type="match status" value="2"/>
</dbReference>
<dbReference type="SUPFAM" id="SSF55785">
    <property type="entry name" value="PYP-like sensor domain (PAS domain)"/>
    <property type="match status" value="2"/>
</dbReference>
<dbReference type="InterPro" id="IPR050903">
    <property type="entry name" value="Bact_Chemotaxis_MeTrfase"/>
</dbReference>
<feature type="domain" description="CheB-type methylesterase" evidence="8">
    <location>
        <begin position="38"/>
        <end position="226"/>
    </location>
</feature>
<reference evidence="10 11" key="1">
    <citation type="submission" date="2020-04" db="EMBL/GenBank/DDBJ databases">
        <title>Hymenobacter polaris sp. nov., isolated from Arctic soil.</title>
        <authorList>
            <person name="Dahal R.H."/>
        </authorList>
    </citation>
    <scope>NUCLEOTIDE SEQUENCE [LARGE SCALE GENOMIC DNA]</scope>
    <source>
        <strain evidence="10 11">RP-2-7</strain>
    </source>
</reference>
<dbReference type="Pfam" id="PF03705">
    <property type="entry name" value="CheR_N"/>
    <property type="match status" value="1"/>
</dbReference>
<evidence type="ECO:0000256" key="5">
    <source>
        <dbReference type="ARBA" id="ARBA00022691"/>
    </source>
</evidence>
<dbReference type="Gene3D" id="1.10.155.10">
    <property type="entry name" value="Chemotaxis receptor methyltransferase CheR, N-terminal domain"/>
    <property type="match status" value="1"/>
</dbReference>
<comment type="caution">
    <text evidence="6">Lacks conserved residue(s) required for the propagation of feature annotation.</text>
</comment>
<dbReference type="Gene3D" id="3.40.50.180">
    <property type="entry name" value="Methylesterase CheB, C-terminal domain"/>
    <property type="match status" value="1"/>
</dbReference>
<keyword evidence="5" id="KW-0949">S-adenosyl-L-methionine</keyword>
<dbReference type="GO" id="GO:0006935">
    <property type="term" value="P:chemotaxis"/>
    <property type="evidence" value="ECO:0007669"/>
    <property type="project" value="InterPro"/>
</dbReference>
<dbReference type="SUPFAM" id="SSF52738">
    <property type="entry name" value="Methylesterase CheB, C-terminal domain"/>
    <property type="match status" value="1"/>
</dbReference>
<evidence type="ECO:0000313" key="11">
    <source>
        <dbReference type="Proteomes" id="UP000559626"/>
    </source>
</evidence>
<dbReference type="PANTHER" id="PTHR24422">
    <property type="entry name" value="CHEMOTAXIS PROTEIN METHYLTRANSFERASE"/>
    <property type="match status" value="1"/>
</dbReference>
<dbReference type="Pfam" id="PF13596">
    <property type="entry name" value="PAS_10"/>
    <property type="match status" value="1"/>
</dbReference>
<dbReference type="PROSITE" id="PS50123">
    <property type="entry name" value="CHER"/>
    <property type="match status" value="1"/>
</dbReference>
<comment type="catalytic activity">
    <reaction evidence="1">
        <text>L-glutamyl-[protein] + S-adenosyl-L-methionine = [protein]-L-glutamate 5-O-methyl ester + S-adenosyl-L-homocysteine</text>
        <dbReference type="Rhea" id="RHEA:24452"/>
        <dbReference type="Rhea" id="RHEA-COMP:10208"/>
        <dbReference type="Rhea" id="RHEA-COMP:10311"/>
        <dbReference type="ChEBI" id="CHEBI:29973"/>
        <dbReference type="ChEBI" id="CHEBI:57856"/>
        <dbReference type="ChEBI" id="CHEBI:59789"/>
        <dbReference type="ChEBI" id="CHEBI:82795"/>
        <dbReference type="EC" id="2.1.1.80"/>
    </reaction>
</comment>
<dbReference type="InterPro" id="IPR000014">
    <property type="entry name" value="PAS"/>
</dbReference>
<evidence type="ECO:0000256" key="6">
    <source>
        <dbReference type="PROSITE-ProRule" id="PRU00050"/>
    </source>
</evidence>
<evidence type="ECO:0000313" key="10">
    <source>
        <dbReference type="EMBL" id="NML65264.1"/>
    </source>
</evidence>
<evidence type="ECO:0000256" key="1">
    <source>
        <dbReference type="ARBA" id="ARBA00001541"/>
    </source>
</evidence>
<accession>A0A7Y0FMB9</accession>
<dbReference type="AlphaFoldDB" id="A0A7Y0FMB9"/>
<dbReference type="PROSITE" id="PS50122">
    <property type="entry name" value="CHEB"/>
    <property type="match status" value="1"/>
</dbReference>
<dbReference type="EC" id="2.1.1.80" evidence="2"/>
<evidence type="ECO:0000259" key="8">
    <source>
        <dbReference type="PROSITE" id="PS50122"/>
    </source>
</evidence>
<dbReference type="InterPro" id="IPR035965">
    <property type="entry name" value="PAS-like_dom_sf"/>
</dbReference>
<proteinExistence type="predicted"/>
<dbReference type="Gene3D" id="3.30.450.20">
    <property type="entry name" value="PAS domain"/>
    <property type="match status" value="2"/>
</dbReference>
<evidence type="ECO:0000256" key="2">
    <source>
        <dbReference type="ARBA" id="ARBA00012534"/>
    </source>
</evidence>
<dbReference type="SUPFAM" id="SSF53335">
    <property type="entry name" value="S-adenosyl-L-methionine-dependent methyltransferases"/>
    <property type="match status" value="1"/>
</dbReference>
<keyword evidence="7" id="KW-0175">Coiled coil</keyword>
<name>A0A7Y0FMB9_9BACT</name>
<dbReference type="GO" id="GO:0008984">
    <property type="term" value="F:protein-glutamate methylesterase activity"/>
    <property type="evidence" value="ECO:0007669"/>
    <property type="project" value="InterPro"/>
</dbReference>
<dbReference type="InterPro" id="IPR035909">
    <property type="entry name" value="CheB_C"/>
</dbReference>
<organism evidence="10 11">
    <name type="scientific">Hymenobacter polaris</name>
    <dbReference type="NCBI Taxonomy" id="2682546"/>
    <lineage>
        <taxon>Bacteria</taxon>
        <taxon>Pseudomonadati</taxon>
        <taxon>Bacteroidota</taxon>
        <taxon>Cytophagia</taxon>
        <taxon>Cytophagales</taxon>
        <taxon>Hymenobacteraceae</taxon>
        <taxon>Hymenobacter</taxon>
    </lineage>
</organism>
<evidence type="ECO:0000256" key="4">
    <source>
        <dbReference type="ARBA" id="ARBA00022679"/>
    </source>
</evidence>
<dbReference type="GO" id="GO:0032259">
    <property type="term" value="P:methylation"/>
    <property type="evidence" value="ECO:0007669"/>
    <property type="project" value="UniProtKB-KW"/>
</dbReference>
<keyword evidence="11" id="KW-1185">Reference proteome</keyword>
<dbReference type="Pfam" id="PF01739">
    <property type="entry name" value="CheR"/>
    <property type="match status" value="1"/>
</dbReference>
<dbReference type="InterPro" id="IPR000673">
    <property type="entry name" value="Sig_transdc_resp-reg_Me-estase"/>
</dbReference>
<feature type="coiled-coil region" evidence="7">
    <location>
        <begin position="701"/>
        <end position="766"/>
    </location>
</feature>
<keyword evidence="4" id="KW-0808">Transferase</keyword>
<gene>
    <name evidence="10" type="ORF">HHL22_08615</name>
</gene>
<dbReference type="EMBL" id="JABBGH010000001">
    <property type="protein sequence ID" value="NML65264.1"/>
    <property type="molecule type" value="Genomic_DNA"/>
</dbReference>
<dbReference type="Gene3D" id="3.40.50.150">
    <property type="entry name" value="Vaccinia Virus protein VP39"/>
    <property type="match status" value="1"/>
</dbReference>
<keyword evidence="3" id="KW-0489">Methyltransferase</keyword>
<dbReference type="RefSeq" id="WP_169530513.1">
    <property type="nucleotide sequence ID" value="NZ_JABBGH010000001.1"/>
</dbReference>
<dbReference type="InterPro" id="IPR029063">
    <property type="entry name" value="SAM-dependent_MTases_sf"/>
</dbReference>